<name>A0ABM8Z1Z2_9PROT</name>
<gene>
    <name evidence="1" type="ORF">NTG6680_2645</name>
</gene>
<evidence type="ECO:0000313" key="2">
    <source>
        <dbReference type="Proteomes" id="UP000839052"/>
    </source>
</evidence>
<protein>
    <submittedName>
        <fullName evidence="1">Uncharacterized protein</fullName>
    </submittedName>
</protein>
<reference evidence="1 2" key="1">
    <citation type="submission" date="2021-10" db="EMBL/GenBank/DDBJ databases">
        <authorList>
            <person name="Koch H."/>
        </authorList>
    </citation>
    <scope>NUCLEOTIDE SEQUENCE [LARGE SCALE GENOMIC DNA]</scope>
    <source>
        <strain evidence="1">6680</strain>
    </source>
</reference>
<accession>A0ABM8Z1Z2</accession>
<sequence>MHNLCKRKVVDDEIKRFQCKIFSKKNYEEFEEWLDGLLIEPNSTVY</sequence>
<dbReference type="Proteomes" id="UP000839052">
    <property type="component" value="Chromosome"/>
</dbReference>
<evidence type="ECO:0000313" key="1">
    <source>
        <dbReference type="EMBL" id="CAG9933894.1"/>
    </source>
</evidence>
<proteinExistence type="predicted"/>
<keyword evidence="2" id="KW-1185">Reference proteome</keyword>
<organism evidence="1 2">
    <name type="scientific">Candidatus Nitrotoga arctica</name>
    <dbReference type="NCBI Taxonomy" id="453162"/>
    <lineage>
        <taxon>Bacteria</taxon>
        <taxon>Pseudomonadati</taxon>
        <taxon>Pseudomonadota</taxon>
        <taxon>Betaproteobacteria</taxon>
        <taxon>Nitrosomonadales</taxon>
        <taxon>Gallionellaceae</taxon>
        <taxon>Candidatus Nitrotoga</taxon>
    </lineage>
</organism>
<dbReference type="EMBL" id="OU912926">
    <property type="protein sequence ID" value="CAG9933894.1"/>
    <property type="molecule type" value="Genomic_DNA"/>
</dbReference>